<feature type="domain" description="ABC transmembrane type-1" evidence="7">
    <location>
        <begin position="84"/>
        <end position="296"/>
    </location>
</feature>
<dbReference type="Proteomes" id="UP000237797">
    <property type="component" value="Unassembled WGS sequence"/>
</dbReference>
<feature type="transmembrane region" description="Helical" evidence="6">
    <location>
        <begin position="215"/>
        <end position="234"/>
    </location>
</feature>
<organism evidence="8 9">
    <name type="scientific">Planifilum fimeticola</name>
    <dbReference type="NCBI Taxonomy" id="201975"/>
    <lineage>
        <taxon>Bacteria</taxon>
        <taxon>Bacillati</taxon>
        <taxon>Bacillota</taxon>
        <taxon>Bacilli</taxon>
        <taxon>Bacillales</taxon>
        <taxon>Thermoactinomycetaceae</taxon>
        <taxon>Planifilum</taxon>
    </lineage>
</organism>
<reference evidence="8 9" key="1">
    <citation type="submission" date="2018-03" db="EMBL/GenBank/DDBJ databases">
        <title>Genomic Encyclopedia of Archaeal and Bacterial Type Strains, Phase II (KMG-II): from individual species to whole genera.</title>
        <authorList>
            <person name="Goeker M."/>
        </authorList>
    </citation>
    <scope>NUCLEOTIDE SEQUENCE [LARGE SCALE GENOMIC DNA]</scope>
    <source>
        <strain evidence="8 9">DSM 44946</strain>
    </source>
</reference>
<comment type="caution">
    <text evidence="8">The sequence shown here is derived from an EMBL/GenBank/DDBJ whole genome shotgun (WGS) entry which is preliminary data.</text>
</comment>
<dbReference type="InterPro" id="IPR000515">
    <property type="entry name" value="MetI-like"/>
</dbReference>
<evidence type="ECO:0000256" key="5">
    <source>
        <dbReference type="ARBA" id="ARBA00023136"/>
    </source>
</evidence>
<keyword evidence="4 6" id="KW-1133">Transmembrane helix</keyword>
<protein>
    <submittedName>
        <fullName evidence="8">Carbohydrate ABC transporter membrane protein 1 (CUT1 family)</fullName>
    </submittedName>
</protein>
<feature type="transmembrane region" description="Helical" evidence="6">
    <location>
        <begin position="277"/>
        <end position="297"/>
    </location>
</feature>
<keyword evidence="3 6" id="KW-0812">Transmembrane</keyword>
<proteinExistence type="inferred from homology"/>
<dbReference type="SUPFAM" id="SSF161098">
    <property type="entry name" value="MetI-like"/>
    <property type="match status" value="1"/>
</dbReference>
<keyword evidence="2 6" id="KW-0813">Transport</keyword>
<dbReference type="EMBL" id="PVNE01000007">
    <property type="protein sequence ID" value="PRX41347.1"/>
    <property type="molecule type" value="Genomic_DNA"/>
</dbReference>
<gene>
    <name evidence="8" type="ORF">CLV97_107113</name>
</gene>
<evidence type="ECO:0000313" key="8">
    <source>
        <dbReference type="EMBL" id="PRX41347.1"/>
    </source>
</evidence>
<feature type="transmembrane region" description="Helical" evidence="6">
    <location>
        <begin position="90"/>
        <end position="109"/>
    </location>
</feature>
<keyword evidence="5 6" id="KW-0472">Membrane</keyword>
<name>A0A2T0LGR6_9BACL</name>
<accession>A0A2T0LGR6</accession>
<evidence type="ECO:0000256" key="6">
    <source>
        <dbReference type="RuleBase" id="RU363032"/>
    </source>
</evidence>
<dbReference type="GO" id="GO:0005886">
    <property type="term" value="C:plasma membrane"/>
    <property type="evidence" value="ECO:0007669"/>
    <property type="project" value="UniProtKB-SubCell"/>
</dbReference>
<dbReference type="Pfam" id="PF00528">
    <property type="entry name" value="BPD_transp_1"/>
    <property type="match status" value="1"/>
</dbReference>
<dbReference type="InterPro" id="IPR035906">
    <property type="entry name" value="MetI-like_sf"/>
</dbReference>
<dbReference type="CDD" id="cd06261">
    <property type="entry name" value="TM_PBP2"/>
    <property type="match status" value="1"/>
</dbReference>
<feature type="transmembrane region" description="Helical" evidence="6">
    <location>
        <begin position="28"/>
        <end position="53"/>
    </location>
</feature>
<dbReference type="PROSITE" id="PS50928">
    <property type="entry name" value="ABC_TM1"/>
    <property type="match status" value="1"/>
</dbReference>
<evidence type="ECO:0000259" key="7">
    <source>
        <dbReference type="PROSITE" id="PS50928"/>
    </source>
</evidence>
<evidence type="ECO:0000256" key="3">
    <source>
        <dbReference type="ARBA" id="ARBA00022692"/>
    </source>
</evidence>
<feature type="transmembrane region" description="Helical" evidence="6">
    <location>
        <begin position="170"/>
        <end position="194"/>
    </location>
</feature>
<evidence type="ECO:0000313" key="9">
    <source>
        <dbReference type="Proteomes" id="UP000237797"/>
    </source>
</evidence>
<dbReference type="GO" id="GO:0055085">
    <property type="term" value="P:transmembrane transport"/>
    <property type="evidence" value="ECO:0007669"/>
    <property type="project" value="InterPro"/>
</dbReference>
<dbReference type="AlphaFoldDB" id="A0A2T0LGR6"/>
<evidence type="ECO:0000256" key="4">
    <source>
        <dbReference type="ARBA" id="ARBA00022989"/>
    </source>
</evidence>
<dbReference type="RefSeq" id="WP_245891404.1">
    <property type="nucleotide sequence ID" value="NZ_PVNE01000007.1"/>
</dbReference>
<sequence length="315" mass="35335">MKAVAETGRALPSAERVNIPRTRRYRPYLILLPAFLLTAGILYPFGVAIYYSLTNFSFKYEKFSFVGLENWVDMFRDPGFWHSLWITAKYALLATGAEMVIGVGIALLLNRETRLARSLRIVLIFPLMIAPVIATLIWQLMINYSVGVIGHGLRWIGITDFTWAADPDTALFTVVLIDAWVYTPFVILLTLAGLRSLPKAPFESAMIDGGSAWFTFRNLTLPMILPFLLIALVFRLMVSLQEFSIIFALTSGGPGDTLMTLPLTAYTEGFTYKELGYALPHMLVLWLIVFIASRILIKYWSRAQGRASGVEEGTT</sequence>
<evidence type="ECO:0000256" key="2">
    <source>
        <dbReference type="ARBA" id="ARBA00022448"/>
    </source>
</evidence>
<comment type="similarity">
    <text evidence="6">Belongs to the binding-protein-dependent transport system permease family.</text>
</comment>
<dbReference type="PANTHER" id="PTHR43759:SF1">
    <property type="entry name" value="GLUCOSE IMPORT SYSTEM PERMEASE PROTEIN GLCT"/>
    <property type="match status" value="1"/>
</dbReference>
<evidence type="ECO:0000256" key="1">
    <source>
        <dbReference type="ARBA" id="ARBA00004141"/>
    </source>
</evidence>
<dbReference type="InterPro" id="IPR052730">
    <property type="entry name" value="Sugar_ABC_transporter"/>
</dbReference>
<feature type="transmembrane region" description="Helical" evidence="6">
    <location>
        <begin position="121"/>
        <end position="141"/>
    </location>
</feature>
<comment type="subcellular location">
    <subcellularLocation>
        <location evidence="6">Cell membrane</location>
        <topology evidence="6">Multi-pass membrane protein</topology>
    </subcellularLocation>
    <subcellularLocation>
        <location evidence="1">Membrane</location>
        <topology evidence="1">Multi-pass membrane protein</topology>
    </subcellularLocation>
</comment>
<keyword evidence="9" id="KW-1185">Reference proteome</keyword>
<dbReference type="Gene3D" id="1.10.3720.10">
    <property type="entry name" value="MetI-like"/>
    <property type="match status" value="1"/>
</dbReference>
<dbReference type="PANTHER" id="PTHR43759">
    <property type="entry name" value="TREHALOSE TRANSPORT SYSTEM PERMEASE PROTEIN SUGA"/>
    <property type="match status" value="1"/>
</dbReference>